<sequence length="90" mass="9719">ARIARANGASVLGLTAAGSPLAQASTVSLNIPLPEDTDIYMPMTSRIIQLTVLDVLATGMTLRRGVDFQPHLRKIKESLNDSRYPIEDQG</sequence>
<reference evidence="3 4" key="1">
    <citation type="journal article" date="2011" name="PLoS Pathog.">
        <title>Dynamic evolution of pathogenicity revealed by sequencing and comparative genomics of 19 Pseudomonas syringae isolates.</title>
        <authorList>
            <person name="Baltrus D.A."/>
            <person name="Nishimura M.T."/>
            <person name="Romanchuk A."/>
            <person name="Chang J.H."/>
            <person name="Mukhtar M.S."/>
            <person name="Cherkis K."/>
            <person name="Roach J."/>
            <person name="Grant S.R."/>
            <person name="Jones C.D."/>
            <person name="Dangl J.L."/>
        </authorList>
    </citation>
    <scope>NUCLEOTIDE SEQUENCE [LARGE SCALE GENOMIC DNA]</scope>
    <source>
        <strain evidence="4">M301072PT</strain>
    </source>
</reference>
<dbReference type="EMBL" id="AEAH01001901">
    <property type="protein sequence ID" value="EGH33743.1"/>
    <property type="molecule type" value="Genomic_DNA"/>
</dbReference>
<dbReference type="InterPro" id="IPR047640">
    <property type="entry name" value="RpiR-like"/>
</dbReference>
<dbReference type="InterPro" id="IPR001347">
    <property type="entry name" value="SIS_dom"/>
</dbReference>
<keyword evidence="3" id="KW-0238">DNA-binding</keyword>
<evidence type="ECO:0000256" key="1">
    <source>
        <dbReference type="SAM" id="SignalP"/>
    </source>
</evidence>
<dbReference type="PROSITE" id="PS51464">
    <property type="entry name" value="SIS"/>
    <property type="match status" value="1"/>
</dbReference>
<evidence type="ECO:0000313" key="3">
    <source>
        <dbReference type="EMBL" id="EGH33743.1"/>
    </source>
</evidence>
<gene>
    <name evidence="3" type="ORF">PSYJA_34470</name>
</gene>
<dbReference type="Gene3D" id="3.40.50.10490">
    <property type="entry name" value="Glucose-6-phosphate isomerase like protein, domain 1"/>
    <property type="match status" value="1"/>
</dbReference>
<dbReference type="SUPFAM" id="SSF53697">
    <property type="entry name" value="SIS domain"/>
    <property type="match status" value="1"/>
</dbReference>
<accession>F3FU51</accession>
<comment type="caution">
    <text evidence="3">The sequence shown here is derived from an EMBL/GenBank/DDBJ whole genome shotgun (WGS) entry which is preliminary data.</text>
</comment>
<dbReference type="GO" id="GO:0097367">
    <property type="term" value="F:carbohydrate derivative binding"/>
    <property type="evidence" value="ECO:0007669"/>
    <property type="project" value="InterPro"/>
</dbReference>
<dbReference type="PANTHER" id="PTHR30514">
    <property type="entry name" value="GLUCOKINASE"/>
    <property type="match status" value="1"/>
</dbReference>
<proteinExistence type="predicted"/>
<dbReference type="GO" id="GO:1901135">
    <property type="term" value="P:carbohydrate derivative metabolic process"/>
    <property type="evidence" value="ECO:0007669"/>
    <property type="project" value="InterPro"/>
</dbReference>
<dbReference type="PATRIC" id="fig|629262.5.peg.5474"/>
<dbReference type="Pfam" id="PF01380">
    <property type="entry name" value="SIS"/>
    <property type="match status" value="1"/>
</dbReference>
<dbReference type="AlphaFoldDB" id="F3FU51"/>
<feature type="chain" id="PRO_5003294705" evidence="1">
    <location>
        <begin position="25"/>
        <end position="90"/>
    </location>
</feature>
<dbReference type="InterPro" id="IPR046348">
    <property type="entry name" value="SIS_dom_sf"/>
</dbReference>
<evidence type="ECO:0000259" key="2">
    <source>
        <dbReference type="PROSITE" id="PS51464"/>
    </source>
</evidence>
<keyword evidence="1" id="KW-0732">Signal</keyword>
<dbReference type="GO" id="GO:0003677">
    <property type="term" value="F:DNA binding"/>
    <property type="evidence" value="ECO:0007669"/>
    <property type="project" value="UniProtKB-KW"/>
</dbReference>
<dbReference type="GO" id="GO:0003700">
    <property type="term" value="F:DNA-binding transcription factor activity"/>
    <property type="evidence" value="ECO:0007669"/>
    <property type="project" value="InterPro"/>
</dbReference>
<dbReference type="PANTHER" id="PTHR30514:SF1">
    <property type="entry name" value="HTH-TYPE TRANSCRIPTIONAL REGULATOR HEXR-RELATED"/>
    <property type="match status" value="1"/>
</dbReference>
<feature type="non-terminal residue" evidence="3">
    <location>
        <position position="1"/>
    </location>
</feature>
<protein>
    <submittedName>
        <fullName evidence="3">DNA-binding transcriptional regulator HexR</fullName>
    </submittedName>
</protein>
<dbReference type="HOGENOM" id="CLU_2432265_0_0_6"/>
<feature type="domain" description="SIS" evidence="2">
    <location>
        <begin position="1"/>
        <end position="66"/>
    </location>
</feature>
<name>F3FU51_PSESX</name>
<evidence type="ECO:0000313" key="4">
    <source>
        <dbReference type="Proteomes" id="UP000004471"/>
    </source>
</evidence>
<organism evidence="3 4">
    <name type="scientific">Pseudomonas syringae pv. japonica str. M301072</name>
    <dbReference type="NCBI Taxonomy" id="629262"/>
    <lineage>
        <taxon>Bacteria</taxon>
        <taxon>Pseudomonadati</taxon>
        <taxon>Pseudomonadota</taxon>
        <taxon>Gammaproteobacteria</taxon>
        <taxon>Pseudomonadales</taxon>
        <taxon>Pseudomonadaceae</taxon>
        <taxon>Pseudomonas</taxon>
        <taxon>Pseudomonas syringae</taxon>
    </lineage>
</organism>
<dbReference type="Proteomes" id="UP000004471">
    <property type="component" value="Unassembled WGS sequence"/>
</dbReference>
<feature type="signal peptide" evidence="1">
    <location>
        <begin position="1"/>
        <end position="24"/>
    </location>
</feature>